<sequence>MAERLIFTDLRRIAQARRIPALQHPEDHDVEARAYDNAAAITERDTSMIHVLTAHAPTG</sequence>
<reference evidence="1 2" key="1">
    <citation type="submission" date="2018-08" db="EMBL/GenBank/DDBJ databases">
        <title>Actinomadura spongicola sp. nov., isolated from marine sponge Leucetta chagosensis.</title>
        <authorList>
            <person name="Li L."/>
            <person name="Lin H.W."/>
        </authorList>
    </citation>
    <scope>NUCLEOTIDE SEQUENCE [LARGE SCALE GENOMIC DNA]</scope>
    <source>
        <strain evidence="1 2">LHW52907</strain>
    </source>
</reference>
<comment type="caution">
    <text evidence="1">The sequence shown here is derived from an EMBL/GenBank/DDBJ whole genome shotgun (WGS) entry which is preliminary data.</text>
</comment>
<proteinExistence type="predicted"/>
<evidence type="ECO:0000313" key="2">
    <source>
        <dbReference type="Proteomes" id="UP000262882"/>
    </source>
</evidence>
<dbReference type="AlphaFoldDB" id="A0A372G7M9"/>
<dbReference type="EMBL" id="QVNQ01000014">
    <property type="protein sequence ID" value="RFS81404.1"/>
    <property type="molecule type" value="Genomic_DNA"/>
</dbReference>
<keyword evidence="2" id="KW-1185">Reference proteome</keyword>
<name>A0A372G7M9_9ACTN</name>
<evidence type="ECO:0000313" key="1">
    <source>
        <dbReference type="EMBL" id="RFS81404.1"/>
    </source>
</evidence>
<dbReference type="RefSeq" id="WP_117404714.1">
    <property type="nucleotide sequence ID" value="NZ_QVNQ01000014.1"/>
</dbReference>
<gene>
    <name evidence="1" type="ORF">D0T12_32795</name>
</gene>
<dbReference type="Proteomes" id="UP000262882">
    <property type="component" value="Unassembled WGS sequence"/>
</dbReference>
<protein>
    <submittedName>
        <fullName evidence="1">Uncharacterized protein</fullName>
    </submittedName>
</protein>
<accession>A0A372G7M9</accession>
<organism evidence="1 2">
    <name type="scientific">Actinomadura spongiicola</name>
    <dbReference type="NCBI Taxonomy" id="2303421"/>
    <lineage>
        <taxon>Bacteria</taxon>
        <taxon>Bacillati</taxon>
        <taxon>Actinomycetota</taxon>
        <taxon>Actinomycetes</taxon>
        <taxon>Streptosporangiales</taxon>
        <taxon>Thermomonosporaceae</taxon>
        <taxon>Actinomadura</taxon>
    </lineage>
</organism>